<evidence type="ECO:0000256" key="4">
    <source>
        <dbReference type="PROSITE-ProRule" id="PRU01024"/>
    </source>
</evidence>
<gene>
    <name evidence="7" type="primary">rlmD</name>
    <name evidence="7" type="ORF">H8S55_00140</name>
</gene>
<dbReference type="RefSeq" id="WP_186877305.1">
    <property type="nucleotide sequence ID" value="NZ_JACOPN010000001.1"/>
</dbReference>
<keyword evidence="1 4" id="KW-0489">Methyltransferase</keyword>
<dbReference type="GO" id="GO:0070475">
    <property type="term" value="P:rRNA base methylation"/>
    <property type="evidence" value="ECO:0007669"/>
    <property type="project" value="TreeGrafter"/>
</dbReference>
<dbReference type="FunFam" id="3.40.50.150:FF:000009">
    <property type="entry name" value="23S rRNA (Uracil(1939)-C(5))-methyltransferase RlmD"/>
    <property type="match status" value="1"/>
</dbReference>
<accession>A0A8J6IWX8</accession>
<evidence type="ECO:0000313" key="8">
    <source>
        <dbReference type="Proteomes" id="UP000602260"/>
    </source>
</evidence>
<dbReference type="Gene3D" id="3.40.50.150">
    <property type="entry name" value="Vaccinia Virus protein VP39"/>
    <property type="match status" value="1"/>
</dbReference>
<dbReference type="Proteomes" id="UP000602260">
    <property type="component" value="Unassembled WGS sequence"/>
</dbReference>
<feature type="binding site" evidence="4">
    <location>
        <position position="282"/>
    </location>
    <ligand>
        <name>S-adenosyl-L-methionine</name>
        <dbReference type="ChEBI" id="CHEBI:59789"/>
    </ligand>
</feature>
<dbReference type="EMBL" id="JACOPN010000001">
    <property type="protein sequence ID" value="MBC5715750.1"/>
    <property type="molecule type" value="Genomic_DNA"/>
</dbReference>
<feature type="binding site" evidence="4">
    <location>
        <position position="380"/>
    </location>
    <ligand>
        <name>S-adenosyl-L-methionine</name>
        <dbReference type="ChEBI" id="CHEBI:59789"/>
    </ligand>
</feature>
<proteinExistence type="inferred from homology"/>
<dbReference type="Gene3D" id="2.40.50.140">
    <property type="entry name" value="Nucleic acid-binding proteins"/>
    <property type="match status" value="1"/>
</dbReference>
<dbReference type="InterPro" id="IPR002792">
    <property type="entry name" value="TRAM_dom"/>
</dbReference>
<evidence type="ECO:0000256" key="1">
    <source>
        <dbReference type="ARBA" id="ARBA00022603"/>
    </source>
</evidence>
<dbReference type="PROSITE" id="PS51687">
    <property type="entry name" value="SAM_MT_RNA_M5U"/>
    <property type="match status" value="1"/>
</dbReference>
<dbReference type="InterPro" id="IPR029063">
    <property type="entry name" value="SAM-dependent_MTases_sf"/>
</dbReference>
<dbReference type="EC" id="2.1.1.190" evidence="7"/>
<dbReference type="PANTHER" id="PTHR11061:SF30">
    <property type="entry name" value="TRNA (URACIL(54)-C(5))-METHYLTRANSFERASE"/>
    <property type="match status" value="1"/>
</dbReference>
<dbReference type="Gene3D" id="2.40.50.1070">
    <property type="match status" value="1"/>
</dbReference>
<keyword evidence="2 4" id="KW-0808">Transferase</keyword>
<dbReference type="FunFam" id="2.40.50.1070:FF:000003">
    <property type="entry name" value="23S rRNA (Uracil-5-)-methyltransferase RumA"/>
    <property type="match status" value="1"/>
</dbReference>
<evidence type="ECO:0000259" key="6">
    <source>
        <dbReference type="PROSITE" id="PS50926"/>
    </source>
</evidence>
<feature type="active site" description="Nucleophile" evidence="4">
    <location>
        <position position="407"/>
    </location>
</feature>
<dbReference type="PROSITE" id="PS01230">
    <property type="entry name" value="TRMA_1"/>
    <property type="match status" value="1"/>
</dbReference>
<evidence type="ECO:0000256" key="2">
    <source>
        <dbReference type="ARBA" id="ARBA00022679"/>
    </source>
</evidence>
<dbReference type="NCBIfam" id="TIGR00479">
    <property type="entry name" value="rumA"/>
    <property type="match status" value="1"/>
</dbReference>
<feature type="domain" description="TRAM" evidence="6">
    <location>
        <begin position="2"/>
        <end position="60"/>
    </location>
</feature>
<feature type="active site" evidence="5">
    <location>
        <position position="407"/>
    </location>
</feature>
<organism evidence="7 8">
    <name type="scientific">Flintibacter faecis</name>
    <dbReference type="NCBI Taxonomy" id="2763047"/>
    <lineage>
        <taxon>Bacteria</taxon>
        <taxon>Bacillati</taxon>
        <taxon>Bacillota</taxon>
        <taxon>Clostridia</taxon>
        <taxon>Eubacteriales</taxon>
        <taxon>Flintibacter</taxon>
    </lineage>
</organism>
<dbReference type="PROSITE" id="PS50926">
    <property type="entry name" value="TRAM"/>
    <property type="match status" value="1"/>
</dbReference>
<feature type="binding site" evidence="4">
    <location>
        <position position="311"/>
    </location>
    <ligand>
        <name>S-adenosyl-L-methionine</name>
        <dbReference type="ChEBI" id="CHEBI:59789"/>
    </ligand>
</feature>
<dbReference type="InterPro" id="IPR030390">
    <property type="entry name" value="MeTrfase_TrmA_AS"/>
</dbReference>
<dbReference type="Pfam" id="PF05958">
    <property type="entry name" value="tRNA_U5-meth_tr"/>
    <property type="match status" value="1"/>
</dbReference>
<dbReference type="PANTHER" id="PTHR11061">
    <property type="entry name" value="RNA M5U METHYLTRANSFERASE"/>
    <property type="match status" value="1"/>
</dbReference>
<keyword evidence="8" id="KW-1185">Reference proteome</keyword>
<reference evidence="7" key="1">
    <citation type="submission" date="2020-08" db="EMBL/GenBank/DDBJ databases">
        <title>Genome public.</title>
        <authorList>
            <person name="Liu C."/>
            <person name="Sun Q."/>
        </authorList>
    </citation>
    <scope>NUCLEOTIDE SEQUENCE</scope>
    <source>
        <strain evidence="7">BX5</strain>
    </source>
</reference>
<comment type="caution">
    <text evidence="7">The sequence shown here is derived from an EMBL/GenBank/DDBJ whole genome shotgun (WGS) entry which is preliminary data.</text>
</comment>
<dbReference type="SUPFAM" id="SSF50249">
    <property type="entry name" value="Nucleic acid-binding proteins"/>
    <property type="match status" value="1"/>
</dbReference>
<dbReference type="GO" id="GO:0070041">
    <property type="term" value="F:rRNA (uridine-C5-)-methyltransferase activity"/>
    <property type="evidence" value="ECO:0007669"/>
    <property type="project" value="TreeGrafter"/>
</dbReference>
<name>A0A8J6IWX8_9FIRM</name>
<dbReference type="InterPro" id="IPR012340">
    <property type="entry name" value="NA-bd_OB-fold"/>
</dbReference>
<dbReference type="InterPro" id="IPR010280">
    <property type="entry name" value="U5_MeTrfase_fam"/>
</dbReference>
<dbReference type="AlphaFoldDB" id="A0A8J6IWX8"/>
<keyword evidence="3 4" id="KW-0949">S-adenosyl-L-methionine</keyword>
<dbReference type="SUPFAM" id="SSF53335">
    <property type="entry name" value="S-adenosyl-L-methionine-dependent methyltransferases"/>
    <property type="match status" value="1"/>
</dbReference>
<sequence>MNWKKNAVHTAEITGYTAEGMGVARLEGRVVFVPGTIRGERWTVRLEKVTKNVAWARGVELLEGSPERLEPDCPLAGRCGGCQFRHMTYAEELQAKGRRVADALERVGGVKLELPPVLGAEEPERYRNKVQFPVAQEKRGLAIGYYRPRSHDVLDAPDCLLQPLTVTALRGAVKEWMERYQVPAYGEEDGTGLIRHLYVRTNSRDQALCCLVVNGTGLPFQQELVDALRRVCPGLVGVVLNFNTRDTNVILGEEYRTLWGRDYLEEELCGLTFRLSVPSFFQINRAQTQRLYQVALDFAGLHGDETVLDLYCGIGTISLALARQAGQVIGAEVVPQAIEDAKQNAARADIQNAEFFCGDAGAVAQKLANEGVRPRVICVDPPRKGLGPEVPAILASMAPERIVYVSCDPATLARDVKRLGELGYQVQKAQAVDLFPRTCHVETVVLMSRK</sequence>
<feature type="binding site" evidence="4">
    <location>
        <position position="332"/>
    </location>
    <ligand>
        <name>S-adenosyl-L-methionine</name>
        <dbReference type="ChEBI" id="CHEBI:59789"/>
    </ligand>
</feature>
<dbReference type="CDD" id="cd02440">
    <property type="entry name" value="AdoMet_MTases"/>
    <property type="match status" value="1"/>
</dbReference>
<protein>
    <submittedName>
        <fullName evidence="7">23S rRNA (Uracil(1939)-C(5))-methyltransferase RlmD</fullName>
        <ecNumber evidence="7">2.1.1.190</ecNumber>
    </submittedName>
</protein>
<evidence type="ECO:0000313" key="7">
    <source>
        <dbReference type="EMBL" id="MBC5715750.1"/>
    </source>
</evidence>
<evidence type="ECO:0000256" key="3">
    <source>
        <dbReference type="ARBA" id="ARBA00022691"/>
    </source>
</evidence>
<comment type="similarity">
    <text evidence="4">Belongs to the class I-like SAM-binding methyltransferase superfamily. RNA M5U methyltransferase family.</text>
</comment>
<evidence type="ECO:0000256" key="5">
    <source>
        <dbReference type="PROSITE-ProRule" id="PRU10015"/>
    </source>
</evidence>
<dbReference type="Pfam" id="PF01938">
    <property type="entry name" value="TRAM"/>
    <property type="match status" value="1"/>
</dbReference>